<proteinExistence type="inferred from homology"/>
<feature type="transmembrane region" description="Helical" evidence="10">
    <location>
        <begin position="79"/>
        <end position="99"/>
    </location>
</feature>
<dbReference type="InParanoid" id="A0A2S8ST22"/>
<dbReference type="HAMAP" id="MF_01465">
    <property type="entry name" value="SecY"/>
    <property type="match status" value="1"/>
</dbReference>
<dbReference type="RefSeq" id="WP_105483797.1">
    <property type="nucleotide sequence ID" value="NZ_NIGF01000008.1"/>
</dbReference>
<comment type="subcellular location">
    <subcellularLocation>
        <location evidence="10">Cell membrane</location>
        <topology evidence="10">Multi-pass membrane protein</topology>
    </subcellularLocation>
    <subcellularLocation>
        <location evidence="1">Membrane</location>
        <topology evidence="1">Multi-pass membrane protein</topology>
    </subcellularLocation>
</comment>
<evidence type="ECO:0000256" key="2">
    <source>
        <dbReference type="ARBA" id="ARBA00005751"/>
    </source>
</evidence>
<evidence type="ECO:0000256" key="8">
    <source>
        <dbReference type="ARBA" id="ARBA00023136"/>
    </source>
</evidence>
<comment type="subunit">
    <text evidence="10">Component of the Sec protein translocase complex. Heterotrimer consisting of SecY, SecE and SecG subunits. The heterotrimers can form oligomers, although 1 heterotrimer is thought to be able to translocate proteins. Interacts with the ribosome. Interacts with SecDF, and other proteins may be involved. Interacts with SecA.</text>
</comment>
<dbReference type="InterPro" id="IPR002208">
    <property type="entry name" value="SecY/SEC61-alpha"/>
</dbReference>
<keyword evidence="5 10" id="KW-0653">Protein transport</keyword>
<dbReference type="InterPro" id="IPR023201">
    <property type="entry name" value="SecY_dom_sf"/>
</dbReference>
<dbReference type="GO" id="GO:0065002">
    <property type="term" value="P:intracellular protein transmembrane transport"/>
    <property type="evidence" value="ECO:0007669"/>
    <property type="project" value="UniProtKB-UniRule"/>
</dbReference>
<feature type="transmembrane region" description="Helical" evidence="10">
    <location>
        <begin position="314"/>
        <end position="334"/>
    </location>
</feature>
<keyword evidence="6 10" id="KW-1133">Transmembrane helix</keyword>
<dbReference type="AlphaFoldDB" id="A0A2S8ST22"/>
<evidence type="ECO:0000256" key="6">
    <source>
        <dbReference type="ARBA" id="ARBA00022989"/>
    </source>
</evidence>
<dbReference type="PRINTS" id="PR00303">
    <property type="entry name" value="SECYTRNLCASE"/>
</dbReference>
<comment type="caution">
    <text evidence="12">The sequence shown here is derived from an EMBL/GenBank/DDBJ whole genome shotgun (WGS) entry which is preliminary data.</text>
</comment>
<keyword evidence="10" id="KW-1003">Cell membrane</keyword>
<name>A0A2S8ST22_9BACT</name>
<evidence type="ECO:0000256" key="10">
    <source>
        <dbReference type="HAMAP-Rule" id="MF_01465"/>
    </source>
</evidence>
<keyword evidence="3 10" id="KW-0813">Transport</keyword>
<feature type="transmembrane region" description="Helical" evidence="10">
    <location>
        <begin position="176"/>
        <end position="194"/>
    </location>
</feature>
<accession>A0A2S8ST22</accession>
<keyword evidence="8 10" id="KW-0472">Membrane</keyword>
<comment type="similarity">
    <text evidence="2 10 11">Belongs to the SecY/SEC61-alpha family.</text>
</comment>
<evidence type="ECO:0000256" key="4">
    <source>
        <dbReference type="ARBA" id="ARBA00022692"/>
    </source>
</evidence>
<dbReference type="PROSITE" id="PS00755">
    <property type="entry name" value="SECY_1"/>
    <property type="match status" value="1"/>
</dbReference>
<dbReference type="PANTHER" id="PTHR10906">
    <property type="entry name" value="SECY/SEC61-ALPHA FAMILY MEMBER"/>
    <property type="match status" value="1"/>
</dbReference>
<feature type="transmembrane region" description="Helical" evidence="10">
    <location>
        <begin position="364"/>
        <end position="385"/>
    </location>
</feature>
<feature type="transmembrane region" description="Helical" evidence="10">
    <location>
        <begin position="149"/>
        <end position="169"/>
    </location>
</feature>
<feature type="transmembrane region" description="Helical" evidence="10">
    <location>
        <begin position="206"/>
        <end position="226"/>
    </location>
</feature>
<dbReference type="Pfam" id="PF00344">
    <property type="entry name" value="SecY"/>
    <property type="match status" value="1"/>
</dbReference>
<evidence type="ECO:0000313" key="12">
    <source>
        <dbReference type="EMBL" id="PQV63964.1"/>
    </source>
</evidence>
<protein>
    <recommendedName>
        <fullName evidence="9 10">Protein translocase subunit SecY</fullName>
    </recommendedName>
</protein>
<dbReference type="FunFam" id="1.10.3370.10:FF:000001">
    <property type="entry name" value="Preprotein translocase subunit SecY"/>
    <property type="match status" value="1"/>
</dbReference>
<feature type="transmembrane region" description="Helical" evidence="10">
    <location>
        <begin position="119"/>
        <end position="137"/>
    </location>
</feature>
<dbReference type="InterPro" id="IPR026593">
    <property type="entry name" value="SecY"/>
</dbReference>
<feature type="transmembrane region" description="Helical" evidence="10">
    <location>
        <begin position="254"/>
        <end position="275"/>
    </location>
</feature>
<dbReference type="GO" id="GO:0043952">
    <property type="term" value="P:protein transport by the Sec complex"/>
    <property type="evidence" value="ECO:0007669"/>
    <property type="project" value="UniProtKB-UniRule"/>
</dbReference>
<gene>
    <name evidence="10" type="primary">secY</name>
    <name evidence="12" type="ORF">B1R32_108175</name>
</gene>
<dbReference type="FunCoup" id="A0A2S8ST22">
    <property type="interactions" value="454"/>
</dbReference>
<evidence type="ECO:0000256" key="1">
    <source>
        <dbReference type="ARBA" id="ARBA00004141"/>
    </source>
</evidence>
<dbReference type="SUPFAM" id="SSF103491">
    <property type="entry name" value="Preprotein translocase SecY subunit"/>
    <property type="match status" value="1"/>
</dbReference>
<dbReference type="Gene3D" id="1.10.3370.10">
    <property type="entry name" value="SecY subunit domain"/>
    <property type="match status" value="1"/>
</dbReference>
<dbReference type="GO" id="GO:0005886">
    <property type="term" value="C:plasma membrane"/>
    <property type="evidence" value="ECO:0007669"/>
    <property type="project" value="UniProtKB-SubCell"/>
</dbReference>
<evidence type="ECO:0000256" key="5">
    <source>
        <dbReference type="ARBA" id="ARBA00022927"/>
    </source>
</evidence>
<reference evidence="12 13" key="1">
    <citation type="journal article" date="2018" name="Syst. Appl. Microbiol.">
        <title>Abditibacterium utsteinense sp. nov., the first cultivated member of candidate phylum FBP, isolated from ice-free Antarctic soil samples.</title>
        <authorList>
            <person name="Tahon G."/>
            <person name="Tytgat B."/>
            <person name="Lebbe L."/>
            <person name="Carlier A."/>
            <person name="Willems A."/>
        </authorList>
    </citation>
    <scope>NUCLEOTIDE SEQUENCE [LARGE SCALE GENOMIC DNA]</scope>
    <source>
        <strain evidence="12 13">LMG 29911</strain>
    </source>
</reference>
<evidence type="ECO:0000256" key="9">
    <source>
        <dbReference type="ARBA" id="ARBA00039733"/>
    </source>
</evidence>
<evidence type="ECO:0000256" key="7">
    <source>
        <dbReference type="ARBA" id="ARBA00023010"/>
    </source>
</evidence>
<dbReference type="OrthoDB" id="9809248at2"/>
<keyword evidence="4 10" id="KW-0812">Transmembrane</keyword>
<evidence type="ECO:0000313" key="13">
    <source>
        <dbReference type="Proteomes" id="UP000237684"/>
    </source>
</evidence>
<dbReference type="GO" id="GO:0006605">
    <property type="term" value="P:protein targeting"/>
    <property type="evidence" value="ECO:0007669"/>
    <property type="project" value="UniProtKB-UniRule"/>
</dbReference>
<dbReference type="EMBL" id="NIGF01000008">
    <property type="protein sequence ID" value="PQV63964.1"/>
    <property type="molecule type" value="Genomic_DNA"/>
</dbReference>
<dbReference type="InterPro" id="IPR030659">
    <property type="entry name" value="SecY_CS"/>
</dbReference>
<organism evidence="12 13">
    <name type="scientific">Abditibacterium utsteinense</name>
    <dbReference type="NCBI Taxonomy" id="1960156"/>
    <lineage>
        <taxon>Bacteria</taxon>
        <taxon>Pseudomonadati</taxon>
        <taxon>Abditibacteriota</taxon>
        <taxon>Abditibacteriia</taxon>
        <taxon>Abditibacteriales</taxon>
        <taxon>Abditibacteriaceae</taxon>
        <taxon>Abditibacterium</taxon>
    </lineage>
</organism>
<dbReference type="PIRSF" id="PIRSF004557">
    <property type="entry name" value="SecY"/>
    <property type="match status" value="1"/>
</dbReference>
<keyword evidence="7 10" id="KW-0811">Translocation</keyword>
<sequence>MKKALEPLILSWRVPELRARLLFVMGAIIVYVLALHIPIPNVDHAALQKLFTSSGGVLDFIDIFGGGALRKLSILALGIMPYITSSIVFQILTIAFPYFKELQNEGEYGRRKMAQWTRWAAIGLTLIQATVATKAFQSPAFGVIPPGSANFIQSVLSLAAGTMFLIWLGEQITTRGVGNGISFIIFAGIVARLPQNIFELIQTGSIIQLLLLLGLFVGTIYAVITVTQGERRIPVKYAPRQAGRRMVQGQRSYLPLKLAAAGVIPIIFAVSIVLFPGQIANWYLRAHEGENTTMISIAQHLQVWFSPTSLVASLLYAALVMGFTYFYTAVIFDVRDLSDNLKRAGGQIQGYAPGRPTEIFINRVLTRITFAGGLFLASLALMQWWAPQILGLQNSSAGGSLLVGGTSLLIVVGVALEIMQNLDQQLKMRQYEGFAKNTGKGRL</sequence>
<evidence type="ECO:0000256" key="3">
    <source>
        <dbReference type="ARBA" id="ARBA00022448"/>
    </source>
</evidence>
<keyword evidence="13" id="KW-1185">Reference proteome</keyword>
<feature type="transmembrane region" description="Helical" evidence="10">
    <location>
        <begin position="397"/>
        <end position="419"/>
    </location>
</feature>
<dbReference type="Proteomes" id="UP000237684">
    <property type="component" value="Unassembled WGS sequence"/>
</dbReference>
<evidence type="ECO:0000256" key="11">
    <source>
        <dbReference type="RuleBase" id="RU004349"/>
    </source>
</evidence>
<feature type="transmembrane region" description="Helical" evidence="10">
    <location>
        <begin position="21"/>
        <end position="39"/>
    </location>
</feature>
<comment type="function">
    <text evidence="10">The central subunit of the protein translocation channel SecYEG. Consists of two halves formed by TMs 1-5 and 6-10. These two domains form a lateral gate at the front which open onto the bilayer between TMs 2 and 7, and are clamped together by SecE at the back. The channel is closed by both a pore ring composed of hydrophobic SecY resides and a short helix (helix 2A) on the extracellular side of the membrane which forms a plug. The plug probably moves laterally to allow the channel to open. The ring and the pore may move independently.</text>
</comment>